<keyword evidence="2" id="KW-1185">Reference proteome</keyword>
<evidence type="ECO:0000313" key="1">
    <source>
        <dbReference type="EMBL" id="MDQ0286782.1"/>
    </source>
</evidence>
<organism evidence="1 2">
    <name type="scientific">Desulfofundulus luciae</name>
    <dbReference type="NCBI Taxonomy" id="74702"/>
    <lineage>
        <taxon>Bacteria</taxon>
        <taxon>Bacillati</taxon>
        <taxon>Bacillota</taxon>
        <taxon>Clostridia</taxon>
        <taxon>Eubacteriales</taxon>
        <taxon>Peptococcaceae</taxon>
        <taxon>Desulfofundulus</taxon>
    </lineage>
</organism>
<accession>A0ABU0B236</accession>
<proteinExistence type="predicted"/>
<feature type="non-terminal residue" evidence="1">
    <location>
        <position position="1"/>
    </location>
</feature>
<comment type="caution">
    <text evidence="1">The sequence shown here is derived from an EMBL/GenBank/DDBJ whole genome shotgun (WGS) entry which is preliminary data.</text>
</comment>
<reference evidence="1 2" key="1">
    <citation type="submission" date="2023-07" db="EMBL/GenBank/DDBJ databases">
        <title>Genomic Encyclopedia of Type Strains, Phase IV (KMG-IV): sequencing the most valuable type-strain genomes for metagenomic binning, comparative biology and taxonomic classification.</title>
        <authorList>
            <person name="Goeker M."/>
        </authorList>
    </citation>
    <scope>NUCLEOTIDE SEQUENCE [LARGE SCALE GENOMIC DNA]</scope>
    <source>
        <strain evidence="1 2">DSM 12396</strain>
    </source>
</reference>
<evidence type="ECO:0000313" key="2">
    <source>
        <dbReference type="Proteomes" id="UP001225644"/>
    </source>
</evidence>
<gene>
    <name evidence="1" type="ORF">J2Z49_001899</name>
</gene>
<dbReference type="Proteomes" id="UP001225644">
    <property type="component" value="Unassembled WGS sequence"/>
</dbReference>
<protein>
    <submittedName>
        <fullName evidence="1">Uncharacterized protein</fullName>
    </submittedName>
</protein>
<sequence length="59" mass="6784">FVSSGGSMLVIFVLQWVNFICTKWVNSIDNQHLIPDNNSFVGKYVIMYRKGKTLDLKFA</sequence>
<name>A0ABU0B236_9FIRM</name>
<dbReference type="EMBL" id="JAUSUX010000013">
    <property type="protein sequence ID" value="MDQ0286782.1"/>
    <property type="molecule type" value="Genomic_DNA"/>
</dbReference>